<proteinExistence type="predicted"/>
<evidence type="ECO:0000313" key="1">
    <source>
        <dbReference type="EMBL" id="BBF92529.1"/>
    </source>
</evidence>
<organism evidence="1 2">
    <name type="scientific">Blastochloris tepida</name>
    <dbReference type="NCBI Taxonomy" id="2233851"/>
    <lineage>
        <taxon>Bacteria</taxon>
        <taxon>Pseudomonadati</taxon>
        <taxon>Pseudomonadota</taxon>
        <taxon>Alphaproteobacteria</taxon>
        <taxon>Hyphomicrobiales</taxon>
        <taxon>Blastochloridaceae</taxon>
        <taxon>Blastochloris</taxon>
    </lineage>
</organism>
<accession>A0A348FYZ6</accession>
<gene>
    <name evidence="1" type="ORF">BLTE_12140</name>
</gene>
<name>A0A348FYZ6_9HYPH</name>
<protein>
    <submittedName>
        <fullName evidence="1">Uncharacterized protein</fullName>
    </submittedName>
</protein>
<evidence type="ECO:0000313" key="2">
    <source>
        <dbReference type="Proteomes" id="UP000266934"/>
    </source>
</evidence>
<dbReference type="KEGG" id="blag:BLTE_12140"/>
<dbReference type="RefSeq" id="WP_126398479.1">
    <property type="nucleotide sequence ID" value="NZ_AP018907.1"/>
</dbReference>
<dbReference type="AlphaFoldDB" id="A0A348FYZ6"/>
<dbReference type="Proteomes" id="UP000266934">
    <property type="component" value="Chromosome"/>
</dbReference>
<sequence>MGGRTDIRTSGKGMAVWPAPARCREAVPGLDPLVEPPLGRHPLQAATAHGDVRKAASQSAIFADPMHTNLNGCAPIRAGACRRKNGNRRQSETGSGAHVMFARMLGSGRQCAAGHVRGQGEKNCHADI</sequence>
<keyword evidence="2" id="KW-1185">Reference proteome</keyword>
<dbReference type="OrthoDB" id="9845026at2"/>
<dbReference type="EMBL" id="AP018907">
    <property type="protein sequence ID" value="BBF92529.1"/>
    <property type="molecule type" value="Genomic_DNA"/>
</dbReference>
<reference evidence="1 2" key="1">
    <citation type="submission" date="2018-08" db="EMBL/GenBank/DDBJ databases">
        <title>Complete genome sequencing of Blastochloris tepida GI.</title>
        <authorList>
            <person name="Tsukatani Y."/>
            <person name="Mori H."/>
        </authorList>
    </citation>
    <scope>NUCLEOTIDE SEQUENCE [LARGE SCALE GENOMIC DNA]</scope>
    <source>
        <strain evidence="1 2">GI</strain>
    </source>
</reference>